<dbReference type="PROSITE" id="PS00444">
    <property type="entry name" value="POLYPRENYL_SYNTHASE_2"/>
    <property type="match status" value="1"/>
</dbReference>
<dbReference type="PANTHER" id="PTHR43281:SF1">
    <property type="entry name" value="FARNESYL DIPHOSPHATE SYNTHASE"/>
    <property type="match status" value="1"/>
</dbReference>
<comment type="similarity">
    <text evidence="2 12">Belongs to the FPP/GGPP synthase family.</text>
</comment>
<proteinExistence type="inferred from homology"/>
<gene>
    <name evidence="13" type="ORF">FC89_GL000192</name>
</gene>
<evidence type="ECO:0000256" key="6">
    <source>
        <dbReference type="ARBA" id="ARBA00022723"/>
    </source>
</evidence>
<evidence type="ECO:0000256" key="8">
    <source>
        <dbReference type="ARBA" id="ARBA00023229"/>
    </source>
</evidence>
<evidence type="ECO:0000256" key="4">
    <source>
        <dbReference type="ARBA" id="ARBA00015100"/>
    </source>
</evidence>
<dbReference type="SUPFAM" id="SSF48576">
    <property type="entry name" value="Terpenoid synthases"/>
    <property type="match status" value="1"/>
</dbReference>
<dbReference type="InterPro" id="IPR053378">
    <property type="entry name" value="Prenyl_diphosphate_synthase"/>
</dbReference>
<accession>A0A0R1VQM7</accession>
<dbReference type="NCBIfam" id="NF045485">
    <property type="entry name" value="FPPsyn"/>
    <property type="match status" value="1"/>
</dbReference>
<dbReference type="PROSITE" id="PS00723">
    <property type="entry name" value="POLYPRENYL_SYNTHASE_1"/>
    <property type="match status" value="1"/>
</dbReference>
<protein>
    <recommendedName>
        <fullName evidence="4">Farnesyl diphosphate synthase</fullName>
        <ecNumber evidence="3">2.5.1.10</ecNumber>
    </recommendedName>
    <alternativeName>
        <fullName evidence="10">(2E,6E)-farnesyl diphosphate synthase</fullName>
    </alternativeName>
    <alternativeName>
        <fullName evidence="9">Geranyltranstransferase</fullName>
    </alternativeName>
</protein>
<organism evidence="13 14">
    <name type="scientific">Liquorilactobacillus ghanensis DSM 18630</name>
    <dbReference type="NCBI Taxonomy" id="1423750"/>
    <lineage>
        <taxon>Bacteria</taxon>
        <taxon>Bacillati</taxon>
        <taxon>Bacillota</taxon>
        <taxon>Bacilli</taxon>
        <taxon>Lactobacillales</taxon>
        <taxon>Lactobacillaceae</taxon>
        <taxon>Liquorilactobacillus</taxon>
    </lineage>
</organism>
<keyword evidence="14" id="KW-1185">Reference proteome</keyword>
<dbReference type="FunFam" id="1.10.600.10:FF:000001">
    <property type="entry name" value="Geranylgeranyl diphosphate synthase"/>
    <property type="match status" value="1"/>
</dbReference>
<evidence type="ECO:0000256" key="1">
    <source>
        <dbReference type="ARBA" id="ARBA00001946"/>
    </source>
</evidence>
<dbReference type="GeneID" id="98318253"/>
<evidence type="ECO:0000256" key="5">
    <source>
        <dbReference type="ARBA" id="ARBA00022679"/>
    </source>
</evidence>
<dbReference type="GO" id="GO:0005737">
    <property type="term" value="C:cytoplasm"/>
    <property type="evidence" value="ECO:0007669"/>
    <property type="project" value="UniProtKB-ARBA"/>
</dbReference>
<dbReference type="InterPro" id="IPR033749">
    <property type="entry name" value="Polyprenyl_synt_CS"/>
</dbReference>
<dbReference type="Pfam" id="PF00348">
    <property type="entry name" value="polyprenyl_synt"/>
    <property type="match status" value="1"/>
</dbReference>
<evidence type="ECO:0000313" key="13">
    <source>
        <dbReference type="EMBL" id="KRM07749.1"/>
    </source>
</evidence>
<keyword evidence="8" id="KW-0414">Isoprene biosynthesis</keyword>
<sequence>MKSKELTDFTQQYRSLIEQYLQQYLSSLTGNPYLIKAMSYSVMAGGKRIRPLLMLAVCQDLGGKITKGALTAAASLELLHTYSLIHDDLPEMDNDDLRRGQPTNHKVFGHAAAVLAGDALLTNTFAWLASADLQPTELLKMVEKLAQAAGAQGMVSGQMSDILGEKKKLTLAELQRLHQQKTGALLLYACQAGTILAQADKKIEKLITEYGQAFGLAFQIYDDILDETSTTAALGKQVHKDQAEHKNTYPGLLGLDGAQVSLKKAINRANQAVSQLQQLGYDCLLLKGMLGYFAI</sequence>
<dbReference type="AlphaFoldDB" id="A0A0R1VQM7"/>
<dbReference type="EC" id="2.5.1.10" evidence="3"/>
<evidence type="ECO:0000256" key="3">
    <source>
        <dbReference type="ARBA" id="ARBA00012439"/>
    </source>
</evidence>
<dbReference type="Proteomes" id="UP000051451">
    <property type="component" value="Unassembled WGS sequence"/>
</dbReference>
<evidence type="ECO:0000256" key="7">
    <source>
        <dbReference type="ARBA" id="ARBA00022842"/>
    </source>
</evidence>
<dbReference type="GO" id="GO:0046872">
    <property type="term" value="F:metal ion binding"/>
    <property type="evidence" value="ECO:0007669"/>
    <property type="project" value="UniProtKB-KW"/>
</dbReference>
<dbReference type="CDD" id="cd00685">
    <property type="entry name" value="Trans_IPPS_HT"/>
    <property type="match status" value="1"/>
</dbReference>
<dbReference type="InterPro" id="IPR000092">
    <property type="entry name" value="Polyprenyl_synt"/>
</dbReference>
<dbReference type="InterPro" id="IPR008949">
    <property type="entry name" value="Isoprenoid_synthase_dom_sf"/>
</dbReference>
<dbReference type="GO" id="GO:0004337">
    <property type="term" value="F:(2E,6E)-farnesyl diphosphate synthase activity"/>
    <property type="evidence" value="ECO:0007669"/>
    <property type="project" value="UniProtKB-EC"/>
</dbReference>
<evidence type="ECO:0000256" key="10">
    <source>
        <dbReference type="ARBA" id="ARBA00032873"/>
    </source>
</evidence>
<dbReference type="SFLD" id="SFLDS00005">
    <property type="entry name" value="Isoprenoid_Synthase_Type_I"/>
    <property type="match status" value="1"/>
</dbReference>
<dbReference type="RefSeq" id="WP_057870987.1">
    <property type="nucleotide sequence ID" value="NZ_AZGB01000005.1"/>
</dbReference>
<dbReference type="SFLD" id="SFLDG01017">
    <property type="entry name" value="Polyprenyl_Transferase_Like"/>
    <property type="match status" value="1"/>
</dbReference>
<dbReference type="PATRIC" id="fig|1423750.3.peg.194"/>
<dbReference type="Gene3D" id="1.10.600.10">
    <property type="entry name" value="Farnesyl Diphosphate Synthase"/>
    <property type="match status" value="1"/>
</dbReference>
<evidence type="ECO:0000256" key="11">
    <source>
        <dbReference type="ARBA" id="ARBA00049399"/>
    </source>
</evidence>
<dbReference type="GO" id="GO:0016114">
    <property type="term" value="P:terpenoid biosynthetic process"/>
    <property type="evidence" value="ECO:0007669"/>
    <property type="project" value="UniProtKB-ARBA"/>
</dbReference>
<evidence type="ECO:0000256" key="9">
    <source>
        <dbReference type="ARBA" id="ARBA00032380"/>
    </source>
</evidence>
<comment type="caution">
    <text evidence="13">The sequence shown here is derived from an EMBL/GenBank/DDBJ whole genome shotgun (WGS) entry which is preliminary data.</text>
</comment>
<evidence type="ECO:0000256" key="12">
    <source>
        <dbReference type="RuleBase" id="RU004466"/>
    </source>
</evidence>
<comment type="catalytic activity">
    <reaction evidence="11">
        <text>isopentenyl diphosphate + (2E)-geranyl diphosphate = (2E,6E)-farnesyl diphosphate + diphosphate</text>
        <dbReference type="Rhea" id="RHEA:19361"/>
        <dbReference type="ChEBI" id="CHEBI:33019"/>
        <dbReference type="ChEBI" id="CHEBI:58057"/>
        <dbReference type="ChEBI" id="CHEBI:128769"/>
        <dbReference type="ChEBI" id="CHEBI:175763"/>
        <dbReference type="EC" id="2.5.1.10"/>
    </reaction>
</comment>
<name>A0A0R1VQM7_9LACO</name>
<dbReference type="PANTHER" id="PTHR43281">
    <property type="entry name" value="FARNESYL DIPHOSPHATE SYNTHASE"/>
    <property type="match status" value="1"/>
</dbReference>
<dbReference type="EMBL" id="AZGB01000005">
    <property type="protein sequence ID" value="KRM07749.1"/>
    <property type="molecule type" value="Genomic_DNA"/>
</dbReference>
<keyword evidence="7" id="KW-0460">Magnesium</keyword>
<reference evidence="13 14" key="1">
    <citation type="journal article" date="2015" name="Genome Announc.">
        <title>Expanding the biotechnology potential of lactobacilli through comparative genomics of 213 strains and associated genera.</title>
        <authorList>
            <person name="Sun Z."/>
            <person name="Harris H.M."/>
            <person name="McCann A."/>
            <person name="Guo C."/>
            <person name="Argimon S."/>
            <person name="Zhang W."/>
            <person name="Yang X."/>
            <person name="Jeffery I.B."/>
            <person name="Cooney J.C."/>
            <person name="Kagawa T.F."/>
            <person name="Liu W."/>
            <person name="Song Y."/>
            <person name="Salvetti E."/>
            <person name="Wrobel A."/>
            <person name="Rasinkangas P."/>
            <person name="Parkhill J."/>
            <person name="Rea M.C."/>
            <person name="O'Sullivan O."/>
            <person name="Ritari J."/>
            <person name="Douillard F.P."/>
            <person name="Paul Ross R."/>
            <person name="Yang R."/>
            <person name="Briner A.E."/>
            <person name="Felis G.E."/>
            <person name="de Vos W.M."/>
            <person name="Barrangou R."/>
            <person name="Klaenhammer T.R."/>
            <person name="Caufield P.W."/>
            <person name="Cui Y."/>
            <person name="Zhang H."/>
            <person name="O'Toole P.W."/>
        </authorList>
    </citation>
    <scope>NUCLEOTIDE SEQUENCE [LARGE SCALE GENOMIC DNA]</scope>
    <source>
        <strain evidence="13 14">DSM 18630</strain>
    </source>
</reference>
<keyword evidence="5 12" id="KW-0808">Transferase</keyword>
<evidence type="ECO:0000256" key="2">
    <source>
        <dbReference type="ARBA" id="ARBA00006706"/>
    </source>
</evidence>
<comment type="cofactor">
    <cofactor evidence="1">
        <name>Mg(2+)</name>
        <dbReference type="ChEBI" id="CHEBI:18420"/>
    </cofactor>
</comment>
<evidence type="ECO:0000313" key="14">
    <source>
        <dbReference type="Proteomes" id="UP000051451"/>
    </source>
</evidence>
<dbReference type="STRING" id="1423750.FC89_GL000192"/>
<keyword evidence="6" id="KW-0479">Metal-binding</keyword>
<dbReference type="OrthoDB" id="9805316at2"/>